<gene>
    <name evidence="1" type="ORF">G2W53_020414</name>
</gene>
<proteinExistence type="predicted"/>
<sequence length="131" mass="15070">MYQLYKATKSSLRSIAPKEIKLLKHLLNIVDPEERFSALATAFSPGNEHEAKDPNALYTSTPKELHKWVKVMLDAYNLNKEETELREAKQITQPVVIQRLFILKETIEEEYLEKSIHQKSEAGGDSKSEEL</sequence>
<dbReference type="PANTHER" id="PTHR31755">
    <property type="entry name" value="FOLATE RECEPTOR-LIKE"/>
    <property type="match status" value="1"/>
</dbReference>
<protein>
    <submittedName>
        <fullName evidence="1">Uncharacterized protein</fullName>
    </submittedName>
</protein>
<dbReference type="OrthoDB" id="509361at2759"/>
<dbReference type="Proteomes" id="UP000634136">
    <property type="component" value="Unassembled WGS sequence"/>
</dbReference>
<dbReference type="GO" id="GO:0009941">
    <property type="term" value="C:chloroplast envelope"/>
    <property type="evidence" value="ECO:0007669"/>
    <property type="project" value="TreeGrafter"/>
</dbReference>
<dbReference type="InterPro" id="IPR040320">
    <property type="entry name" value="At4g37920-like"/>
</dbReference>
<name>A0A834WMW2_9FABA</name>
<evidence type="ECO:0000313" key="2">
    <source>
        <dbReference type="Proteomes" id="UP000634136"/>
    </source>
</evidence>
<dbReference type="PANTHER" id="PTHR31755:SF2">
    <property type="entry name" value="OS08G0320800 PROTEIN"/>
    <property type="match status" value="1"/>
</dbReference>
<keyword evidence="2" id="KW-1185">Reference proteome</keyword>
<evidence type="ECO:0000313" key="1">
    <source>
        <dbReference type="EMBL" id="KAF7829250.1"/>
    </source>
</evidence>
<dbReference type="GO" id="GO:0009535">
    <property type="term" value="C:chloroplast thylakoid membrane"/>
    <property type="evidence" value="ECO:0007669"/>
    <property type="project" value="TreeGrafter"/>
</dbReference>
<dbReference type="AlphaFoldDB" id="A0A834WMW2"/>
<comment type="caution">
    <text evidence="1">The sequence shown here is derived from an EMBL/GenBank/DDBJ whole genome shotgun (WGS) entry which is preliminary data.</text>
</comment>
<reference evidence="1" key="1">
    <citation type="submission" date="2020-09" db="EMBL/GenBank/DDBJ databases">
        <title>Genome-Enabled Discovery of Anthraquinone Biosynthesis in Senna tora.</title>
        <authorList>
            <person name="Kang S.-H."/>
            <person name="Pandey R.P."/>
            <person name="Lee C.-M."/>
            <person name="Sim J.-S."/>
            <person name="Jeong J.-T."/>
            <person name="Choi B.-S."/>
            <person name="Jung M."/>
            <person name="Ginzburg D."/>
            <person name="Zhao K."/>
            <person name="Won S.Y."/>
            <person name="Oh T.-J."/>
            <person name="Yu Y."/>
            <person name="Kim N.-H."/>
            <person name="Lee O.R."/>
            <person name="Lee T.-H."/>
            <person name="Bashyal P."/>
            <person name="Kim T.-S."/>
            <person name="Lee W.-H."/>
            <person name="Kawkins C."/>
            <person name="Kim C.-K."/>
            <person name="Kim J.S."/>
            <person name="Ahn B.O."/>
            <person name="Rhee S.Y."/>
            <person name="Sohng J.K."/>
        </authorList>
    </citation>
    <scope>NUCLEOTIDE SEQUENCE</scope>
    <source>
        <tissue evidence="1">Leaf</tissue>
    </source>
</reference>
<accession>A0A834WMW2</accession>
<organism evidence="1 2">
    <name type="scientific">Senna tora</name>
    <dbReference type="NCBI Taxonomy" id="362788"/>
    <lineage>
        <taxon>Eukaryota</taxon>
        <taxon>Viridiplantae</taxon>
        <taxon>Streptophyta</taxon>
        <taxon>Embryophyta</taxon>
        <taxon>Tracheophyta</taxon>
        <taxon>Spermatophyta</taxon>
        <taxon>Magnoliopsida</taxon>
        <taxon>eudicotyledons</taxon>
        <taxon>Gunneridae</taxon>
        <taxon>Pentapetalae</taxon>
        <taxon>rosids</taxon>
        <taxon>fabids</taxon>
        <taxon>Fabales</taxon>
        <taxon>Fabaceae</taxon>
        <taxon>Caesalpinioideae</taxon>
        <taxon>Cassia clade</taxon>
        <taxon>Senna</taxon>
    </lineage>
</organism>
<dbReference type="EMBL" id="JAAIUW010000006">
    <property type="protein sequence ID" value="KAF7829250.1"/>
    <property type="molecule type" value="Genomic_DNA"/>
</dbReference>